<gene>
    <name evidence="1" type="ORF">LCGC14_3132150</name>
</gene>
<dbReference type="EMBL" id="LAZR01068390">
    <property type="protein sequence ID" value="KKK49724.1"/>
    <property type="molecule type" value="Genomic_DNA"/>
</dbReference>
<proteinExistence type="predicted"/>
<evidence type="ECO:0000313" key="1">
    <source>
        <dbReference type="EMBL" id="KKK49724.1"/>
    </source>
</evidence>
<accession>A0A0F8Y6C1</accession>
<sequence length="95" mass="10597">MTTLQEAVEQITEALQRGWDHKVYVILTALLAEKEREIVKLKAELDGDGSASSDPLKSLGLRTCLELQKDNIALLVRDTEQAEAVVVQMRKALHI</sequence>
<feature type="non-terminal residue" evidence="1">
    <location>
        <position position="95"/>
    </location>
</feature>
<dbReference type="AlphaFoldDB" id="A0A0F8Y6C1"/>
<organism evidence="1">
    <name type="scientific">marine sediment metagenome</name>
    <dbReference type="NCBI Taxonomy" id="412755"/>
    <lineage>
        <taxon>unclassified sequences</taxon>
        <taxon>metagenomes</taxon>
        <taxon>ecological metagenomes</taxon>
    </lineage>
</organism>
<reference evidence="1" key="1">
    <citation type="journal article" date="2015" name="Nature">
        <title>Complex archaea that bridge the gap between prokaryotes and eukaryotes.</title>
        <authorList>
            <person name="Spang A."/>
            <person name="Saw J.H."/>
            <person name="Jorgensen S.L."/>
            <person name="Zaremba-Niedzwiedzka K."/>
            <person name="Martijn J."/>
            <person name="Lind A.E."/>
            <person name="van Eijk R."/>
            <person name="Schleper C."/>
            <person name="Guy L."/>
            <person name="Ettema T.J."/>
        </authorList>
    </citation>
    <scope>NUCLEOTIDE SEQUENCE</scope>
</reference>
<protein>
    <submittedName>
        <fullName evidence="1">Uncharacterized protein</fullName>
    </submittedName>
</protein>
<comment type="caution">
    <text evidence="1">The sequence shown here is derived from an EMBL/GenBank/DDBJ whole genome shotgun (WGS) entry which is preliminary data.</text>
</comment>
<name>A0A0F8Y6C1_9ZZZZ</name>